<comment type="caution">
    <text evidence="2">The sequence shown here is derived from an EMBL/GenBank/DDBJ whole genome shotgun (WGS) entry which is preliminary data.</text>
</comment>
<gene>
    <name evidence="2" type="ORF">CLV49_0718</name>
    <name evidence="3" type="ORF">ELQ93_17005</name>
</gene>
<evidence type="ECO:0000313" key="5">
    <source>
        <dbReference type="Proteomes" id="UP000268291"/>
    </source>
</evidence>
<dbReference type="Proteomes" id="UP000268291">
    <property type="component" value="Unassembled WGS sequence"/>
</dbReference>
<accession>A0A2P8GT41</accession>
<keyword evidence="5" id="KW-1185">Reference proteome</keyword>
<reference evidence="3 5" key="2">
    <citation type="submission" date="2018-12" db="EMBL/GenBank/DDBJ databases">
        <authorList>
            <person name="hu s."/>
            <person name="Xu Y."/>
            <person name="Xu B."/>
            <person name="Li F."/>
        </authorList>
    </citation>
    <scope>NUCLEOTIDE SEQUENCE [LARGE SCALE GENOMIC DNA]</scope>
    <source>
        <strain evidence="3 5">KSW2-17</strain>
    </source>
</reference>
<organism evidence="2 4">
    <name type="scientific">Labedella gwakjiensis</name>
    <dbReference type="NCBI Taxonomy" id="390269"/>
    <lineage>
        <taxon>Bacteria</taxon>
        <taxon>Bacillati</taxon>
        <taxon>Actinomycetota</taxon>
        <taxon>Actinomycetes</taxon>
        <taxon>Micrococcales</taxon>
        <taxon>Microbacteriaceae</taxon>
        <taxon>Labedella</taxon>
    </lineage>
</organism>
<dbReference type="Pfam" id="PF25355">
    <property type="entry name" value="DUF7882"/>
    <property type="match status" value="1"/>
</dbReference>
<reference evidence="2 4" key="1">
    <citation type="submission" date="2018-03" db="EMBL/GenBank/DDBJ databases">
        <title>Genomic Encyclopedia of Archaeal and Bacterial Type Strains, Phase II (KMG-II): from individual species to whole genera.</title>
        <authorList>
            <person name="Goeker M."/>
        </authorList>
    </citation>
    <scope>NUCLEOTIDE SEQUENCE [LARGE SCALE GENOMIC DNA]</scope>
    <source>
        <strain evidence="2 4">DSM 21548</strain>
    </source>
</reference>
<name>A0A2P8GT41_9MICO</name>
<evidence type="ECO:0000259" key="1">
    <source>
        <dbReference type="Pfam" id="PF25355"/>
    </source>
</evidence>
<sequence length="101" mass="11709">MASLIYGTETFEFEDRQLAHVKFVVSQKLRRQESFLLSWSYSLALGSGRSSIWLNEHSHLHFRFNGSKPPTLNQVWLERLMTASFSVRGLDLDEVPEPPEQ</sequence>
<dbReference type="RefSeq" id="WP_106562298.1">
    <property type="nucleotide sequence ID" value="NZ_PYAU01000001.1"/>
</dbReference>
<evidence type="ECO:0000313" key="3">
    <source>
        <dbReference type="EMBL" id="RUQ81985.1"/>
    </source>
</evidence>
<dbReference type="AlphaFoldDB" id="A0A2P8GT41"/>
<dbReference type="EMBL" id="PYAU01000001">
    <property type="protein sequence ID" value="PSL37112.1"/>
    <property type="molecule type" value="Genomic_DNA"/>
</dbReference>
<dbReference type="InterPro" id="IPR057204">
    <property type="entry name" value="DUF7882"/>
</dbReference>
<evidence type="ECO:0000313" key="2">
    <source>
        <dbReference type="EMBL" id="PSL37112.1"/>
    </source>
</evidence>
<protein>
    <recommendedName>
        <fullName evidence="1">DUF7882 domain-containing protein</fullName>
    </recommendedName>
</protein>
<dbReference type="EMBL" id="RZGY01000004">
    <property type="protein sequence ID" value="RUQ81985.1"/>
    <property type="molecule type" value="Genomic_DNA"/>
</dbReference>
<evidence type="ECO:0000313" key="4">
    <source>
        <dbReference type="Proteomes" id="UP000241203"/>
    </source>
</evidence>
<feature type="domain" description="DUF7882" evidence="1">
    <location>
        <begin position="1"/>
        <end position="92"/>
    </location>
</feature>
<dbReference type="Proteomes" id="UP000241203">
    <property type="component" value="Unassembled WGS sequence"/>
</dbReference>
<dbReference type="OrthoDB" id="5123855at2"/>
<proteinExistence type="predicted"/>